<sequence length="158" mass="18105">MPSKIAKAPKPALPDTISALNDRLWDDLTFQGRMMHVTIASAYDFKATLPEHEDEVNARMRSWIIARYFPKLNALEIAVLQSTSQNLGAALWATLKDAFKQSPLEEDVIFTEMLAFVMKFGNDTQRKSMLYMYTVNQGLEGCFTRKMREKYMKVTNVV</sequence>
<accession>A0A6A6QZD5</accession>
<gene>
    <name evidence="1" type="ORF">BU16DRAFT_561302</name>
</gene>
<reference evidence="1" key="1">
    <citation type="journal article" date="2020" name="Stud. Mycol.">
        <title>101 Dothideomycetes genomes: a test case for predicting lifestyles and emergence of pathogens.</title>
        <authorList>
            <person name="Haridas S."/>
            <person name="Albert R."/>
            <person name="Binder M."/>
            <person name="Bloem J."/>
            <person name="Labutti K."/>
            <person name="Salamov A."/>
            <person name="Andreopoulos B."/>
            <person name="Baker S."/>
            <person name="Barry K."/>
            <person name="Bills G."/>
            <person name="Bluhm B."/>
            <person name="Cannon C."/>
            <person name="Castanera R."/>
            <person name="Culley D."/>
            <person name="Daum C."/>
            <person name="Ezra D."/>
            <person name="Gonzalez J."/>
            <person name="Henrissat B."/>
            <person name="Kuo A."/>
            <person name="Liang C."/>
            <person name="Lipzen A."/>
            <person name="Lutzoni F."/>
            <person name="Magnuson J."/>
            <person name="Mondo S."/>
            <person name="Nolan M."/>
            <person name="Ohm R."/>
            <person name="Pangilinan J."/>
            <person name="Park H.-J."/>
            <person name="Ramirez L."/>
            <person name="Alfaro M."/>
            <person name="Sun H."/>
            <person name="Tritt A."/>
            <person name="Yoshinaga Y."/>
            <person name="Zwiers L.-H."/>
            <person name="Turgeon B."/>
            <person name="Goodwin S."/>
            <person name="Spatafora J."/>
            <person name="Crous P."/>
            <person name="Grigoriev I."/>
        </authorList>
    </citation>
    <scope>NUCLEOTIDE SEQUENCE</scope>
    <source>
        <strain evidence="1">CBS 269.34</strain>
    </source>
</reference>
<dbReference type="AlphaFoldDB" id="A0A6A6QZD5"/>
<keyword evidence="2" id="KW-1185">Reference proteome</keyword>
<evidence type="ECO:0000313" key="2">
    <source>
        <dbReference type="Proteomes" id="UP000799750"/>
    </source>
</evidence>
<name>A0A6A6QZD5_9PEZI</name>
<dbReference type="Proteomes" id="UP000799750">
    <property type="component" value="Unassembled WGS sequence"/>
</dbReference>
<organism evidence="1 2">
    <name type="scientific">Lophium mytilinum</name>
    <dbReference type="NCBI Taxonomy" id="390894"/>
    <lineage>
        <taxon>Eukaryota</taxon>
        <taxon>Fungi</taxon>
        <taxon>Dikarya</taxon>
        <taxon>Ascomycota</taxon>
        <taxon>Pezizomycotina</taxon>
        <taxon>Dothideomycetes</taxon>
        <taxon>Pleosporomycetidae</taxon>
        <taxon>Mytilinidiales</taxon>
        <taxon>Mytilinidiaceae</taxon>
        <taxon>Lophium</taxon>
    </lineage>
</organism>
<dbReference type="EMBL" id="MU004188">
    <property type="protein sequence ID" value="KAF2496487.1"/>
    <property type="molecule type" value="Genomic_DNA"/>
</dbReference>
<evidence type="ECO:0000313" key="1">
    <source>
        <dbReference type="EMBL" id="KAF2496487.1"/>
    </source>
</evidence>
<protein>
    <submittedName>
        <fullName evidence="1">Uncharacterized protein</fullName>
    </submittedName>
</protein>
<proteinExistence type="predicted"/>